<evidence type="ECO:0000259" key="2">
    <source>
        <dbReference type="PROSITE" id="PS50234"/>
    </source>
</evidence>
<reference evidence="3 4" key="1">
    <citation type="submission" date="2015-08" db="EMBL/GenBank/DDBJ databases">
        <authorList>
            <person name="Babu N.S."/>
            <person name="Beckwith C.J."/>
            <person name="Beseler K.G."/>
            <person name="Brison A."/>
            <person name="Carone J.V."/>
            <person name="Caskin T.P."/>
            <person name="Diamond M."/>
            <person name="Durham M.E."/>
            <person name="Foxe J.M."/>
            <person name="Go M."/>
            <person name="Henderson B.A."/>
            <person name="Jones I.B."/>
            <person name="McGettigan J.A."/>
            <person name="Micheletti S.J."/>
            <person name="Nasrallah M.E."/>
            <person name="Ortiz D."/>
            <person name="Piller C.R."/>
            <person name="Privatt S.R."/>
            <person name="Schneider S.L."/>
            <person name="Sharp S."/>
            <person name="Smith T.C."/>
            <person name="Stanton J.D."/>
            <person name="Ullery H.E."/>
            <person name="Wilson R.J."/>
            <person name="Serrano M.G."/>
            <person name="Buck G."/>
            <person name="Lee V."/>
            <person name="Wang Y."/>
            <person name="Carvalho R."/>
            <person name="Voegtly L."/>
            <person name="Shi R."/>
            <person name="Duckworth R."/>
            <person name="Johnson A."/>
            <person name="Loviza R."/>
            <person name="Walstead R."/>
            <person name="Shah Z."/>
            <person name="Kiflezghi M."/>
            <person name="Wade K."/>
            <person name="Ball S.L."/>
            <person name="Bradley K.W."/>
            <person name="Asai D.J."/>
            <person name="Bowman C.A."/>
            <person name="Russell D.A."/>
            <person name="Pope W.H."/>
            <person name="Jacobs-Sera D."/>
            <person name="Hendrix R.W."/>
            <person name="Hatfull G.F."/>
        </authorList>
    </citation>
    <scope>NUCLEOTIDE SEQUENCE [LARGE SCALE GENOMIC DNA]</scope>
    <source>
        <strain evidence="3 4">DSM 27648</strain>
    </source>
</reference>
<protein>
    <submittedName>
        <fullName evidence="3">CglB</fullName>
    </submittedName>
</protein>
<dbReference type="KEGG" id="llu:AKJ09_04227"/>
<feature type="region of interest" description="Disordered" evidence="1">
    <location>
        <begin position="10"/>
        <end position="38"/>
    </location>
</feature>
<dbReference type="SMART" id="SM00327">
    <property type="entry name" value="VWA"/>
    <property type="match status" value="1"/>
</dbReference>
<feature type="compositionally biased region" description="Gly residues" evidence="1">
    <location>
        <begin position="28"/>
        <end position="38"/>
    </location>
</feature>
<dbReference type="PROSITE" id="PS50234">
    <property type="entry name" value="VWFA"/>
    <property type="match status" value="1"/>
</dbReference>
<dbReference type="CDD" id="cd00198">
    <property type="entry name" value="vWFA"/>
    <property type="match status" value="1"/>
</dbReference>
<organism evidence="3 4">
    <name type="scientific">Labilithrix luteola</name>
    <dbReference type="NCBI Taxonomy" id="1391654"/>
    <lineage>
        <taxon>Bacteria</taxon>
        <taxon>Pseudomonadati</taxon>
        <taxon>Myxococcota</taxon>
        <taxon>Polyangia</taxon>
        <taxon>Polyangiales</taxon>
        <taxon>Labilitrichaceae</taxon>
        <taxon>Labilithrix</taxon>
    </lineage>
</organism>
<gene>
    <name evidence="3" type="ORF">AKJ09_04227</name>
</gene>
<evidence type="ECO:0000256" key="1">
    <source>
        <dbReference type="SAM" id="MobiDB-lite"/>
    </source>
</evidence>
<keyword evidence="4" id="KW-1185">Reference proteome</keyword>
<feature type="domain" description="VWFA" evidence="2">
    <location>
        <begin position="69"/>
        <end position="303"/>
    </location>
</feature>
<accession>A0A0K1PVK4</accession>
<dbReference type="AlphaFoldDB" id="A0A0K1PVK4"/>
<proteinExistence type="predicted"/>
<dbReference type="STRING" id="1391654.AKJ09_04227"/>
<dbReference type="InterPro" id="IPR036465">
    <property type="entry name" value="vWFA_dom_sf"/>
</dbReference>
<dbReference type="EMBL" id="CP012333">
    <property type="protein sequence ID" value="AKU97563.1"/>
    <property type="molecule type" value="Genomic_DNA"/>
</dbReference>
<name>A0A0K1PVK4_9BACT</name>
<evidence type="ECO:0000313" key="3">
    <source>
        <dbReference type="EMBL" id="AKU97563.1"/>
    </source>
</evidence>
<sequence>MTSGLAVFAGCGSNHRPPPAGDPSYTPSGGGGANGGGFGDGGPKVPLCTNNDGSYCDCVDVPLFTDAPNMYFVLDRSGSMASDGKWDQVRVTMASIVRALGPRANFGATVFPGYGQEQCSPPVEILPVRPGDPPGNGDGPTTNALIAGTNTGPNGGTPTAEALRFVLPKLRALSGKSFVILATDGGPNCNASAGCGYTECQPNIEDAPGCPKEGPLNCCEPPTGYRESCLDDGPTTAAVGALKTAGFPTYVIGIPGSAPYAAVLDGLAVAGGTALGSSPKYYAVGANGSTDLLTTLKKIAAKIVATCEFTLTETPADPNLVNVYFDEVVLPKDNVNGWKLEGNVVTLLGTACNRVMDGDVLGVRIVAGCPTVAPR</sequence>
<dbReference type="InterPro" id="IPR002035">
    <property type="entry name" value="VWF_A"/>
</dbReference>
<evidence type="ECO:0000313" key="4">
    <source>
        <dbReference type="Proteomes" id="UP000064967"/>
    </source>
</evidence>
<dbReference type="Proteomes" id="UP000064967">
    <property type="component" value="Chromosome"/>
</dbReference>
<dbReference type="SUPFAM" id="SSF53300">
    <property type="entry name" value="vWA-like"/>
    <property type="match status" value="1"/>
</dbReference>
<dbReference type="Gene3D" id="3.40.50.410">
    <property type="entry name" value="von Willebrand factor, type A domain"/>
    <property type="match status" value="1"/>
</dbReference>